<protein>
    <submittedName>
        <fullName evidence="2">Uncharacterized protein</fullName>
    </submittedName>
</protein>
<sequence>MDSMRREVLKSIAAASVAVPAAATAHTGLAAAQHTADGASAAGRRVLPVVSGQALDAAFVHGAGR</sequence>
<dbReference type="PROSITE" id="PS51318">
    <property type="entry name" value="TAT"/>
    <property type="match status" value="1"/>
</dbReference>
<dbReference type="AlphaFoldDB" id="N6Y0E3"/>
<keyword evidence="1" id="KW-0732">Signal</keyword>
<proteinExistence type="predicted"/>
<organism evidence="2 3">
    <name type="scientific">Thauera linaloolentis (strain DSM 12138 / JCM 21573 / CCUG 41526 / CIP 105981 / IAM 15112 / NBRC 102519 / 47Lol)</name>
    <dbReference type="NCBI Taxonomy" id="1123367"/>
    <lineage>
        <taxon>Bacteria</taxon>
        <taxon>Pseudomonadati</taxon>
        <taxon>Pseudomonadota</taxon>
        <taxon>Betaproteobacteria</taxon>
        <taxon>Rhodocyclales</taxon>
        <taxon>Zoogloeaceae</taxon>
        <taxon>Thauera</taxon>
    </lineage>
</organism>
<accession>N6Y0E3</accession>
<evidence type="ECO:0000256" key="1">
    <source>
        <dbReference type="SAM" id="SignalP"/>
    </source>
</evidence>
<name>N6Y0E3_THAL4</name>
<dbReference type="RefSeq" id="WP_004343698.1">
    <property type="nucleotide sequence ID" value="NZ_AMXE01000089.1"/>
</dbReference>
<feature type="chain" id="PRO_5004128462" evidence="1">
    <location>
        <begin position="26"/>
        <end position="65"/>
    </location>
</feature>
<gene>
    <name evidence="2" type="ORF">C666_16375</name>
</gene>
<comment type="caution">
    <text evidence="2">The sequence shown here is derived from an EMBL/GenBank/DDBJ whole genome shotgun (WGS) entry which is preliminary data.</text>
</comment>
<evidence type="ECO:0000313" key="3">
    <source>
        <dbReference type="Proteomes" id="UP000013232"/>
    </source>
</evidence>
<dbReference type="InterPro" id="IPR006311">
    <property type="entry name" value="TAT_signal"/>
</dbReference>
<reference evidence="2 3" key="1">
    <citation type="submission" date="2012-09" db="EMBL/GenBank/DDBJ databases">
        <title>Draft Genome Sequences of 6 Strains from Genus Thauera.</title>
        <authorList>
            <person name="Liu B."/>
            <person name="Shapleigh J.P."/>
            <person name="Frostegard A.H."/>
        </authorList>
    </citation>
    <scope>NUCLEOTIDE SEQUENCE [LARGE SCALE GENOMIC DNA]</scope>
    <source>
        <strain evidence="3">47Lol / DSM 12138</strain>
    </source>
</reference>
<dbReference type="EMBL" id="AMXE01000089">
    <property type="protein sequence ID" value="ENO84945.1"/>
    <property type="molecule type" value="Genomic_DNA"/>
</dbReference>
<keyword evidence="3" id="KW-1185">Reference proteome</keyword>
<feature type="signal peptide" evidence="1">
    <location>
        <begin position="1"/>
        <end position="25"/>
    </location>
</feature>
<evidence type="ECO:0000313" key="2">
    <source>
        <dbReference type="EMBL" id="ENO84945.1"/>
    </source>
</evidence>
<feature type="non-terminal residue" evidence="2">
    <location>
        <position position="65"/>
    </location>
</feature>
<dbReference type="Proteomes" id="UP000013232">
    <property type="component" value="Unassembled WGS sequence"/>
</dbReference>
<dbReference type="STRING" id="1123367.GCA_000621305_02854"/>